<dbReference type="RefSeq" id="WP_378586702.1">
    <property type="nucleotide sequence ID" value="NZ_JBHSKD010000003.1"/>
</dbReference>
<accession>A0ABW0BE71</accession>
<evidence type="ECO:0008006" key="4">
    <source>
        <dbReference type="Google" id="ProtNLM"/>
    </source>
</evidence>
<evidence type="ECO:0000313" key="2">
    <source>
        <dbReference type="EMBL" id="MFC5175605.1"/>
    </source>
</evidence>
<reference evidence="3" key="1">
    <citation type="journal article" date="2019" name="Int. J. Syst. Evol. Microbiol.">
        <title>The Global Catalogue of Microorganisms (GCM) 10K type strain sequencing project: providing services to taxonomists for standard genome sequencing and annotation.</title>
        <authorList>
            <consortium name="The Broad Institute Genomics Platform"/>
            <consortium name="The Broad Institute Genome Sequencing Center for Infectious Disease"/>
            <person name="Wu L."/>
            <person name="Ma J."/>
        </authorList>
    </citation>
    <scope>NUCLEOTIDE SEQUENCE [LARGE SCALE GENOMIC DNA]</scope>
    <source>
        <strain evidence="3">DFY41</strain>
    </source>
</reference>
<comment type="caution">
    <text evidence="2">The sequence shown here is derived from an EMBL/GenBank/DDBJ whole genome shotgun (WGS) entry which is preliminary data.</text>
</comment>
<evidence type="ECO:0000256" key="1">
    <source>
        <dbReference type="SAM" id="MobiDB-lite"/>
    </source>
</evidence>
<protein>
    <recommendedName>
        <fullName evidence="4">DNA-binding domain-containing protein</fullName>
    </recommendedName>
</protein>
<dbReference type="Proteomes" id="UP001596087">
    <property type="component" value="Unassembled WGS sequence"/>
</dbReference>
<feature type="compositionally biased region" description="Low complexity" evidence="1">
    <location>
        <begin position="27"/>
        <end position="44"/>
    </location>
</feature>
<sequence length="72" mass="7967">MASAVGVSRLCLKTWVDRYAAEGEPGLATRSSRPTRPSRALPARQRTTGSWDLLGPEPEIPPHLVSRILHRH</sequence>
<dbReference type="EMBL" id="JBHSKD010000003">
    <property type="protein sequence ID" value="MFC5175605.1"/>
    <property type="molecule type" value="Genomic_DNA"/>
</dbReference>
<gene>
    <name evidence="2" type="ORF">ACFPGP_02910</name>
</gene>
<organism evidence="2 3">
    <name type="scientific">Nocardioides taihuensis</name>
    <dbReference type="NCBI Taxonomy" id="1835606"/>
    <lineage>
        <taxon>Bacteria</taxon>
        <taxon>Bacillati</taxon>
        <taxon>Actinomycetota</taxon>
        <taxon>Actinomycetes</taxon>
        <taxon>Propionibacteriales</taxon>
        <taxon>Nocardioidaceae</taxon>
        <taxon>Nocardioides</taxon>
    </lineage>
</organism>
<feature type="region of interest" description="Disordered" evidence="1">
    <location>
        <begin position="24"/>
        <end position="57"/>
    </location>
</feature>
<keyword evidence="3" id="KW-1185">Reference proteome</keyword>
<proteinExistence type="predicted"/>
<name>A0ABW0BE71_9ACTN</name>
<evidence type="ECO:0000313" key="3">
    <source>
        <dbReference type="Proteomes" id="UP001596087"/>
    </source>
</evidence>